<comment type="similarity">
    <text evidence="2">Belongs to the zinc-containing alcohol dehydrogenase family. Quinone oxidoreductase subfamily.</text>
</comment>
<evidence type="ECO:0000256" key="3">
    <source>
        <dbReference type="ARBA" id="ARBA00022946"/>
    </source>
</evidence>
<gene>
    <name evidence="7" type="ORF">AFUS01_LOCUS16937</name>
</gene>
<keyword evidence="8" id="KW-1185">Reference proteome</keyword>
<reference evidence="7" key="1">
    <citation type="submission" date="2021-06" db="EMBL/GenBank/DDBJ databases">
        <authorList>
            <person name="Hodson N. C."/>
            <person name="Mongue J. A."/>
            <person name="Jaron S. K."/>
        </authorList>
    </citation>
    <scope>NUCLEOTIDE SEQUENCE</scope>
</reference>
<name>A0A8J2P6W0_9HEXA</name>
<dbReference type="InterPro" id="IPR020843">
    <property type="entry name" value="ER"/>
</dbReference>
<dbReference type="PANTHER" id="PTHR11695:SF294">
    <property type="entry name" value="RETICULON-4-INTERACTING PROTEIN 1, MITOCHONDRIAL"/>
    <property type="match status" value="1"/>
</dbReference>
<evidence type="ECO:0000259" key="6">
    <source>
        <dbReference type="SMART" id="SM00829"/>
    </source>
</evidence>
<dbReference type="InterPro" id="IPR013154">
    <property type="entry name" value="ADH-like_N"/>
</dbReference>
<keyword evidence="4" id="KW-0560">Oxidoreductase</keyword>
<dbReference type="AlphaFoldDB" id="A0A8J2P6W0"/>
<proteinExistence type="inferred from homology"/>
<dbReference type="EMBL" id="CAJVCH010159010">
    <property type="protein sequence ID" value="CAG7728132.1"/>
    <property type="molecule type" value="Genomic_DNA"/>
</dbReference>
<organism evidence="7 8">
    <name type="scientific">Allacma fusca</name>
    <dbReference type="NCBI Taxonomy" id="39272"/>
    <lineage>
        <taxon>Eukaryota</taxon>
        <taxon>Metazoa</taxon>
        <taxon>Ecdysozoa</taxon>
        <taxon>Arthropoda</taxon>
        <taxon>Hexapoda</taxon>
        <taxon>Collembola</taxon>
        <taxon>Symphypleona</taxon>
        <taxon>Sminthuridae</taxon>
        <taxon>Allacma</taxon>
    </lineage>
</organism>
<dbReference type="InterPro" id="IPR037397">
    <property type="entry name" value="RTN4IP1"/>
</dbReference>
<sequence>MTNLIPGTSPKISEPYAQSLTSAGSCRMNQAKILFRNNYALIPAPPKFRGNRTKFRSLSTISDGSCNNNLSTHGKKNDLTIPVTKFQKISNGTRRFSAQAEQQQSHRRRNMTSWEIHSFSGPEGLVLTDSARVPTIRSSQEILVKVKAASLNPIDVAMSKGYGAEMLASVRKLEKGKLPKPYKPTIDFPITLGRDFAGTVVEKGSGVDNVNVGDEVYGVLGFTEHGSLAEYTVARSDLVRKKPSNLTFVEAASIPYVGLTCWSALKITGNYLRLENTRFLVLGGSGGVGTFAIQYLLANRAKVLTTCSTDAIPELENLGGFGIAVDYTQPDLITSLKSNAPFDCILNLSGPRSDISQYLPLLKPGSGQYITLSPPLLANFDNYGFIGGAVKNALEVVKDNINSISNNRVVTKWAFFAPSSCGLAEVGALVEKGHVRPVVEKTFNYGDLPLAFQRMEAGHLRGKLVSKIIMPEAKWNGVVIAEANANEVVMVEGNTYFPPSAIKAEYFKQNKDTSTCPWKGTCIYFDITVNGKTNPGASWVYPTPKEKAMNIKGYHAFWKGVQIG</sequence>
<dbReference type="FunFam" id="3.40.50.720:FF:000147">
    <property type="entry name" value="Reticulon-4-interacting protein 1 homolog, mitochondrial"/>
    <property type="match status" value="1"/>
</dbReference>
<dbReference type="OrthoDB" id="48317at2759"/>
<keyword evidence="3" id="KW-0809">Transit peptide</keyword>
<protein>
    <recommendedName>
        <fullName evidence="6">Enoyl reductase (ER) domain-containing protein</fullName>
    </recommendedName>
</protein>
<dbReference type="GO" id="GO:0005739">
    <property type="term" value="C:mitochondrion"/>
    <property type="evidence" value="ECO:0007669"/>
    <property type="project" value="UniProtKB-SubCell"/>
</dbReference>
<dbReference type="Pfam" id="PF13602">
    <property type="entry name" value="ADH_zinc_N_2"/>
    <property type="match status" value="1"/>
</dbReference>
<dbReference type="InterPro" id="IPR050700">
    <property type="entry name" value="YIM1/Zinc_Alcohol_DH_Fams"/>
</dbReference>
<evidence type="ECO:0000256" key="1">
    <source>
        <dbReference type="ARBA" id="ARBA00004173"/>
    </source>
</evidence>
<dbReference type="Pfam" id="PF08240">
    <property type="entry name" value="ADH_N"/>
    <property type="match status" value="1"/>
</dbReference>
<evidence type="ECO:0000256" key="2">
    <source>
        <dbReference type="ARBA" id="ARBA00010371"/>
    </source>
</evidence>
<dbReference type="PANTHER" id="PTHR11695">
    <property type="entry name" value="ALCOHOL DEHYDROGENASE RELATED"/>
    <property type="match status" value="1"/>
</dbReference>
<dbReference type="GO" id="GO:0016491">
    <property type="term" value="F:oxidoreductase activity"/>
    <property type="evidence" value="ECO:0007669"/>
    <property type="project" value="UniProtKB-KW"/>
</dbReference>
<evidence type="ECO:0000256" key="5">
    <source>
        <dbReference type="ARBA" id="ARBA00023128"/>
    </source>
</evidence>
<keyword evidence="5" id="KW-0496">Mitochondrion</keyword>
<comment type="caution">
    <text evidence="7">The sequence shown here is derived from an EMBL/GenBank/DDBJ whole genome shotgun (WGS) entry which is preliminary data.</text>
</comment>
<dbReference type="SMART" id="SM00829">
    <property type="entry name" value="PKS_ER"/>
    <property type="match status" value="1"/>
</dbReference>
<dbReference type="CDD" id="cd08248">
    <property type="entry name" value="RTN4I1"/>
    <property type="match status" value="1"/>
</dbReference>
<comment type="subcellular location">
    <subcellularLocation>
        <location evidence="1">Mitochondrion</location>
    </subcellularLocation>
</comment>
<evidence type="ECO:0000313" key="8">
    <source>
        <dbReference type="Proteomes" id="UP000708208"/>
    </source>
</evidence>
<accession>A0A8J2P6W0</accession>
<evidence type="ECO:0000313" key="7">
    <source>
        <dbReference type="EMBL" id="CAG7728132.1"/>
    </source>
</evidence>
<dbReference type="Pfam" id="PF04248">
    <property type="entry name" value="NTP_transf_9"/>
    <property type="match status" value="1"/>
</dbReference>
<evidence type="ECO:0000256" key="4">
    <source>
        <dbReference type="ARBA" id="ARBA00023002"/>
    </source>
</evidence>
<dbReference type="InterPro" id="IPR007361">
    <property type="entry name" value="DUF427"/>
</dbReference>
<feature type="domain" description="Enoyl reductase (ER)" evidence="6">
    <location>
        <begin position="120"/>
        <end position="466"/>
    </location>
</feature>
<dbReference type="Proteomes" id="UP000708208">
    <property type="component" value="Unassembled WGS sequence"/>
</dbReference>